<accession>N0BN98</accession>
<evidence type="ECO:0000256" key="4">
    <source>
        <dbReference type="ARBA" id="ARBA00022729"/>
    </source>
</evidence>
<dbReference type="Gene3D" id="3.40.50.1980">
    <property type="entry name" value="Nitrogenase molybdenum iron protein domain"/>
    <property type="match status" value="1"/>
</dbReference>
<dbReference type="GO" id="GO:0046872">
    <property type="term" value="F:metal ion binding"/>
    <property type="evidence" value="ECO:0007669"/>
    <property type="project" value="UniProtKB-KW"/>
</dbReference>
<sequence>MHKITWMFTLALMIALISPVSALKIVCTNPDFAQIVKEIAEDAEVESLMPSGSDPHTFSVTKEDMLLLESADLIVLTNSELLNFEVKIKEQYGDKTLDFEDYREYGAKLLYFDDYKNLHGYWLYLDNALAIAKAIEDRLEILKPELRDTYRINLKAFEREILSLKEVSGISKERDMRCVAVIPGVTYIMKNAGVDTGAILLEEGSGFVSGKEYSDIQSKLKSSEFKCIVVPASMKDSKAGEIALQLSRDTGKPVVYVKFVSGDSSFLAQHIYNLMQFNIEKAEEKSEDFTLPLIVLAIIEAVIIVWLRLRG</sequence>
<dbReference type="RefSeq" id="WP_015591697.1">
    <property type="nucleotide sequence ID" value="NC_021169.1"/>
</dbReference>
<keyword evidence="4" id="KW-0732">Signal</keyword>
<evidence type="ECO:0000313" key="7">
    <source>
        <dbReference type="Proteomes" id="UP000013307"/>
    </source>
</evidence>
<dbReference type="HOGENOM" id="CLU_893119_0_0_2"/>
<dbReference type="GeneID" id="15393779"/>
<dbReference type="AlphaFoldDB" id="N0BN98"/>
<dbReference type="PANTHER" id="PTHR42953">
    <property type="entry name" value="HIGH-AFFINITY ZINC UPTAKE SYSTEM PROTEIN ZNUA-RELATED"/>
    <property type="match status" value="1"/>
</dbReference>
<keyword evidence="3" id="KW-0479">Metal-binding</keyword>
<dbReference type="STRING" id="387631.Asulf_02146"/>
<dbReference type="PANTHER" id="PTHR42953:SF1">
    <property type="entry name" value="METAL-BINDING PROTEIN HI_0362-RELATED"/>
    <property type="match status" value="1"/>
</dbReference>
<dbReference type="eggNOG" id="arCOG01005">
    <property type="taxonomic scope" value="Archaea"/>
</dbReference>
<comment type="subcellular location">
    <subcellularLocation>
        <location evidence="1">Cell envelope</location>
    </subcellularLocation>
</comment>
<evidence type="ECO:0000256" key="1">
    <source>
        <dbReference type="ARBA" id="ARBA00004196"/>
    </source>
</evidence>
<evidence type="ECO:0000256" key="3">
    <source>
        <dbReference type="ARBA" id="ARBA00022723"/>
    </source>
</evidence>
<name>N0BN98_9EURY</name>
<protein>
    <submittedName>
        <fullName evidence="6">ABC-type metal ion transport system, periplasmic component/surface adhesin</fullName>
    </submittedName>
</protein>
<evidence type="ECO:0000256" key="5">
    <source>
        <dbReference type="SAM" id="Phobius"/>
    </source>
</evidence>
<dbReference type="OrthoDB" id="50488at2157"/>
<dbReference type="InterPro" id="IPR050492">
    <property type="entry name" value="Bact_metal-bind_prot9"/>
</dbReference>
<keyword evidence="5" id="KW-1133">Transmembrane helix</keyword>
<keyword evidence="7" id="KW-1185">Reference proteome</keyword>
<dbReference type="Proteomes" id="UP000013307">
    <property type="component" value="Chromosome"/>
</dbReference>
<dbReference type="EMBL" id="CP005290">
    <property type="protein sequence ID" value="AGK62101.1"/>
    <property type="molecule type" value="Genomic_DNA"/>
</dbReference>
<feature type="transmembrane region" description="Helical" evidence="5">
    <location>
        <begin position="289"/>
        <end position="309"/>
    </location>
</feature>
<keyword evidence="5" id="KW-0812">Transmembrane</keyword>
<organism evidence="6 7">
    <name type="scientific">Archaeoglobus sulfaticallidus PM70-1</name>
    <dbReference type="NCBI Taxonomy" id="387631"/>
    <lineage>
        <taxon>Archaea</taxon>
        <taxon>Methanobacteriati</taxon>
        <taxon>Methanobacteriota</taxon>
        <taxon>Archaeoglobi</taxon>
        <taxon>Archaeoglobales</taxon>
        <taxon>Archaeoglobaceae</taxon>
        <taxon>Archaeoglobus</taxon>
    </lineage>
</organism>
<reference evidence="6 7" key="1">
    <citation type="journal article" date="2013" name="Genome Announc.">
        <title>Complete Genome Sequence of the Thermophilic and Facultatively Chemolithoautotrophic Sulfate Reducer Archaeoglobus sulfaticallidus Strain PM70-1T.</title>
        <authorList>
            <person name="Stokke R."/>
            <person name="Hocking W.P."/>
            <person name="Steinsbu B.O."/>
            <person name="Steen I.H."/>
        </authorList>
    </citation>
    <scope>NUCLEOTIDE SEQUENCE [LARGE SCALE GENOMIC DNA]</scope>
    <source>
        <strain evidence="6">PM70-1</strain>
    </source>
</reference>
<proteinExistence type="predicted"/>
<dbReference type="KEGG" id="ast:Asulf_02146"/>
<dbReference type="Pfam" id="PF01297">
    <property type="entry name" value="ZnuA"/>
    <property type="match status" value="1"/>
</dbReference>
<dbReference type="GO" id="GO:0030001">
    <property type="term" value="P:metal ion transport"/>
    <property type="evidence" value="ECO:0007669"/>
    <property type="project" value="InterPro"/>
</dbReference>
<gene>
    <name evidence="6" type="ORF">Asulf_02146</name>
</gene>
<evidence type="ECO:0000256" key="2">
    <source>
        <dbReference type="ARBA" id="ARBA00022448"/>
    </source>
</evidence>
<keyword evidence="2" id="KW-0813">Transport</keyword>
<dbReference type="InterPro" id="IPR006127">
    <property type="entry name" value="ZnuA-like"/>
</dbReference>
<evidence type="ECO:0000313" key="6">
    <source>
        <dbReference type="EMBL" id="AGK62101.1"/>
    </source>
</evidence>
<dbReference type="SUPFAM" id="SSF53807">
    <property type="entry name" value="Helical backbone' metal receptor"/>
    <property type="match status" value="1"/>
</dbReference>
<keyword evidence="5" id="KW-0472">Membrane</keyword>